<feature type="binding site" evidence="7">
    <location>
        <begin position="222"/>
        <end position="227"/>
    </location>
    <ligand>
        <name>GTP</name>
        <dbReference type="ChEBI" id="CHEBI:37565"/>
    </ligand>
</feature>
<feature type="binding site" evidence="7">
    <location>
        <position position="226"/>
    </location>
    <ligand>
        <name>Mg(2+)</name>
        <dbReference type="ChEBI" id="CHEBI:18420"/>
    </ligand>
</feature>
<dbReference type="HAMAP" id="MF_00379">
    <property type="entry name" value="GTPase_MnmE"/>
    <property type="match status" value="1"/>
</dbReference>
<dbReference type="Proteomes" id="UP000318681">
    <property type="component" value="Unassembled WGS sequence"/>
</dbReference>
<dbReference type="EMBL" id="VNIM01000040">
    <property type="protein sequence ID" value="TVV73900.1"/>
    <property type="molecule type" value="Genomic_DNA"/>
</dbReference>
<name>A0A558R3E7_9SPHN</name>
<keyword evidence="7" id="KW-0479">Metal-binding</keyword>
<dbReference type="PANTHER" id="PTHR42714:SF2">
    <property type="entry name" value="TRNA MODIFICATION GTPASE GTPBP3, MITOCHONDRIAL"/>
    <property type="match status" value="1"/>
</dbReference>
<organism evidence="9 10">
    <name type="scientific">Alterirhizorhabdus solaris</name>
    <dbReference type="NCBI Taxonomy" id="2529389"/>
    <lineage>
        <taxon>Bacteria</taxon>
        <taxon>Pseudomonadati</taxon>
        <taxon>Pseudomonadota</taxon>
        <taxon>Alphaproteobacteria</taxon>
        <taxon>Sphingomonadales</taxon>
        <taxon>Rhizorhabdaceae</taxon>
        <taxon>Alterirhizorhabdus</taxon>
    </lineage>
</organism>
<evidence type="ECO:0000256" key="3">
    <source>
        <dbReference type="ARBA" id="ARBA00022741"/>
    </source>
</evidence>
<dbReference type="SUPFAM" id="SSF103025">
    <property type="entry name" value="Folate-binding domain"/>
    <property type="match status" value="1"/>
</dbReference>
<dbReference type="RefSeq" id="WP_145151524.1">
    <property type="nucleotide sequence ID" value="NZ_VNIM01000040.1"/>
</dbReference>
<feature type="domain" description="TrmE-type G" evidence="8">
    <location>
        <begin position="212"/>
        <end position="351"/>
    </location>
</feature>
<dbReference type="GO" id="GO:0003924">
    <property type="term" value="F:GTPase activity"/>
    <property type="evidence" value="ECO:0007669"/>
    <property type="project" value="UniProtKB-UniRule"/>
</dbReference>
<dbReference type="GO" id="GO:0046872">
    <property type="term" value="F:metal ion binding"/>
    <property type="evidence" value="ECO:0007669"/>
    <property type="project" value="UniProtKB-KW"/>
</dbReference>
<keyword evidence="7" id="KW-0460">Magnesium</keyword>
<keyword evidence="2 7" id="KW-0819">tRNA processing</keyword>
<dbReference type="GO" id="GO:0005737">
    <property type="term" value="C:cytoplasm"/>
    <property type="evidence" value="ECO:0007669"/>
    <property type="project" value="UniProtKB-SubCell"/>
</dbReference>
<accession>A0A558R3E7</accession>
<dbReference type="SUPFAM" id="SSF52540">
    <property type="entry name" value="P-loop containing nucleoside triphosphate hydrolases"/>
    <property type="match status" value="1"/>
</dbReference>
<feature type="binding site" evidence="7">
    <location>
        <begin position="241"/>
        <end position="247"/>
    </location>
    <ligand>
        <name>GTP</name>
        <dbReference type="ChEBI" id="CHEBI:37565"/>
    </ligand>
</feature>
<comment type="function">
    <text evidence="7">Exhibits a very high intrinsic GTPase hydrolysis rate. Involved in the addition of a carboxymethylaminomethyl (cmnm) group at the wobble position (U34) of certain tRNAs, forming tRNA-cmnm(5)s(2)U34.</text>
</comment>
<evidence type="ECO:0000256" key="1">
    <source>
        <dbReference type="ARBA" id="ARBA00011043"/>
    </source>
</evidence>
<dbReference type="CDD" id="cd04164">
    <property type="entry name" value="trmE"/>
    <property type="match status" value="1"/>
</dbReference>
<dbReference type="InterPro" id="IPR027417">
    <property type="entry name" value="P-loop_NTPase"/>
</dbReference>
<keyword evidence="4 7" id="KW-0378">Hydrolase</keyword>
<dbReference type="InterPro" id="IPR027368">
    <property type="entry name" value="MnmE_dom2"/>
</dbReference>
<dbReference type="FunFam" id="3.30.1360.120:FF:000007">
    <property type="entry name" value="tRNA modification GTPase GTPBP3, mitochondrial"/>
    <property type="match status" value="1"/>
</dbReference>
<evidence type="ECO:0000313" key="9">
    <source>
        <dbReference type="EMBL" id="TVV73900.1"/>
    </source>
</evidence>
<keyword evidence="3 7" id="KW-0547">Nucleotide-binding</keyword>
<evidence type="ECO:0000256" key="6">
    <source>
        <dbReference type="ARBA" id="ARBA00023134"/>
    </source>
</evidence>
<dbReference type="Pfam" id="PF10396">
    <property type="entry name" value="TrmE_N"/>
    <property type="match status" value="1"/>
</dbReference>
<reference evidence="9 10" key="1">
    <citation type="submission" date="2019-07" db="EMBL/GenBank/DDBJ databases">
        <title>Sphingomonas solaris sp. nov., isolated from a solar panel from Boston, Massachusetts.</title>
        <authorList>
            <person name="Tanner K."/>
            <person name="Pascual J."/>
            <person name="Mancuso C."/>
            <person name="Pereto J."/>
            <person name="Khalil A."/>
            <person name="Vilanova C."/>
        </authorList>
    </citation>
    <scope>NUCLEOTIDE SEQUENCE [LARGE SCALE GENOMIC DNA]</scope>
    <source>
        <strain evidence="9 10">R4DWN</strain>
    </source>
</reference>
<dbReference type="InterPro" id="IPR004520">
    <property type="entry name" value="GTPase_MnmE"/>
</dbReference>
<dbReference type="InterPro" id="IPR005225">
    <property type="entry name" value="Small_GTP-bd"/>
</dbReference>
<comment type="subunit">
    <text evidence="7">Homodimer. Heterotetramer of two MnmE and two MnmG subunits.</text>
</comment>
<feature type="binding site" evidence="7">
    <location>
        <position position="247"/>
    </location>
    <ligand>
        <name>Mg(2+)</name>
        <dbReference type="ChEBI" id="CHEBI:18420"/>
    </ligand>
</feature>
<dbReference type="InterPro" id="IPR027266">
    <property type="entry name" value="TrmE/GcvT-like"/>
</dbReference>
<dbReference type="Pfam" id="PF01926">
    <property type="entry name" value="MMR_HSR1"/>
    <property type="match status" value="1"/>
</dbReference>
<dbReference type="PANTHER" id="PTHR42714">
    <property type="entry name" value="TRNA MODIFICATION GTPASE GTPBP3"/>
    <property type="match status" value="1"/>
</dbReference>
<feature type="binding site" evidence="7">
    <location>
        <position position="243"/>
    </location>
    <ligand>
        <name>K(+)</name>
        <dbReference type="ChEBI" id="CHEBI:29103"/>
    </ligand>
</feature>
<dbReference type="InterPro" id="IPR018948">
    <property type="entry name" value="GTP-bd_TrmE_N"/>
</dbReference>
<dbReference type="Gene3D" id="3.40.50.300">
    <property type="entry name" value="P-loop containing nucleotide triphosphate hydrolases"/>
    <property type="match status" value="1"/>
</dbReference>
<dbReference type="AlphaFoldDB" id="A0A558R3E7"/>
<evidence type="ECO:0000256" key="7">
    <source>
        <dbReference type="HAMAP-Rule" id="MF_00379"/>
    </source>
</evidence>
<dbReference type="GO" id="GO:0002098">
    <property type="term" value="P:tRNA wobble uridine modification"/>
    <property type="evidence" value="ECO:0007669"/>
    <property type="project" value="TreeGrafter"/>
</dbReference>
<feature type="binding site" evidence="7">
    <location>
        <position position="222"/>
    </location>
    <ligand>
        <name>K(+)</name>
        <dbReference type="ChEBI" id="CHEBI:29103"/>
    </ligand>
</feature>
<evidence type="ECO:0000256" key="2">
    <source>
        <dbReference type="ARBA" id="ARBA00022694"/>
    </source>
</evidence>
<dbReference type="Gene3D" id="3.30.1360.120">
    <property type="entry name" value="Probable tRNA modification gtpase trme, domain 1"/>
    <property type="match status" value="1"/>
</dbReference>
<gene>
    <name evidence="7 9" type="primary">mnmE</name>
    <name evidence="7" type="synonym">trmE</name>
    <name evidence="9" type="ORF">FOY91_11120</name>
</gene>
<evidence type="ECO:0000256" key="5">
    <source>
        <dbReference type="ARBA" id="ARBA00022958"/>
    </source>
</evidence>
<comment type="cofactor">
    <cofactor evidence="7">
        <name>K(+)</name>
        <dbReference type="ChEBI" id="CHEBI:29103"/>
    </cofactor>
    <text evidence="7">Binds 1 potassium ion per subunit.</text>
</comment>
<keyword evidence="7" id="KW-0963">Cytoplasm</keyword>
<comment type="similarity">
    <text evidence="1 7">Belongs to the TRAFAC class TrmE-Era-EngA-EngB-Septin-like GTPase superfamily. TrmE GTPase family.</text>
</comment>
<dbReference type="Gene3D" id="1.20.120.430">
    <property type="entry name" value="tRNA modification GTPase MnmE domain 2"/>
    <property type="match status" value="1"/>
</dbReference>
<dbReference type="InterPro" id="IPR031168">
    <property type="entry name" value="G_TrmE"/>
</dbReference>
<dbReference type="GO" id="GO:0005525">
    <property type="term" value="F:GTP binding"/>
    <property type="evidence" value="ECO:0007669"/>
    <property type="project" value="UniProtKB-UniRule"/>
</dbReference>
<evidence type="ECO:0000256" key="4">
    <source>
        <dbReference type="ARBA" id="ARBA00022801"/>
    </source>
</evidence>
<proteinExistence type="inferred from homology"/>
<dbReference type="InterPro" id="IPR025867">
    <property type="entry name" value="MnmE_helical"/>
</dbReference>
<evidence type="ECO:0000259" key="8">
    <source>
        <dbReference type="PROSITE" id="PS51709"/>
    </source>
</evidence>
<comment type="caution">
    <text evidence="7">Lacks conserved residue(s) required for the propagation of feature annotation.</text>
</comment>
<feature type="binding site" evidence="7">
    <location>
        <position position="241"/>
    </location>
    <ligand>
        <name>K(+)</name>
        <dbReference type="ChEBI" id="CHEBI:29103"/>
    </ligand>
</feature>
<comment type="subcellular location">
    <subcellularLocation>
        <location evidence="7">Cytoplasm</location>
    </subcellularLocation>
</comment>
<evidence type="ECO:0000313" key="10">
    <source>
        <dbReference type="Proteomes" id="UP000318681"/>
    </source>
</evidence>
<dbReference type="PROSITE" id="PS51709">
    <property type="entry name" value="G_TRME"/>
    <property type="match status" value="1"/>
</dbReference>
<dbReference type="Pfam" id="PF12631">
    <property type="entry name" value="MnmE_helical"/>
    <property type="match status" value="1"/>
</dbReference>
<protein>
    <recommendedName>
        <fullName evidence="7">tRNA modification GTPase MnmE</fullName>
        <ecNumber evidence="7">3.6.-.-</ecNumber>
    </recommendedName>
</protein>
<dbReference type="SUPFAM" id="SSF116878">
    <property type="entry name" value="TrmE connector domain"/>
    <property type="match status" value="1"/>
</dbReference>
<comment type="caution">
    <text evidence="9">The sequence shown here is derived from an EMBL/GenBank/DDBJ whole genome shotgun (WGS) entry which is preliminary data.</text>
</comment>
<dbReference type="InterPro" id="IPR006073">
    <property type="entry name" value="GTP-bd"/>
</dbReference>
<dbReference type="EC" id="3.6.-.-" evidence="7"/>
<dbReference type="NCBIfam" id="TIGR00231">
    <property type="entry name" value="small_GTP"/>
    <property type="match status" value="1"/>
</dbReference>
<dbReference type="GO" id="GO:0030488">
    <property type="term" value="P:tRNA methylation"/>
    <property type="evidence" value="ECO:0007669"/>
    <property type="project" value="TreeGrafter"/>
</dbReference>
<dbReference type="OrthoDB" id="9805918at2"/>
<keyword evidence="5 7" id="KW-0630">Potassium</keyword>
<sequence>MTIFALSSGAPPAAIGVIRISGPGAGAALAAIVGRLPAPRRASYAAFSDPADGELLDRGLALWFPGPRTATGEDLAELHIHGGRSVATAVLAALGRIDGLRAALPGEFTRRAFANGAIDLAEAEGLADLLAAETDLQRRAALASAGGALSRQVEAWRRDVLGIAAQVEALLDFADEDDVPADEAPVRAAIDRLSHEIAAMLATPPAERLRDGIRVVLAGAPNVGKSTLLNAIAGREAAIVSPIAGTTRDVIEVPVAIGGIPFLFSDTAGLRDSHDPIERAGVSRAETTLADADIILWLADPAACPHRARAIVVHPRCDIAPAPAAPVDVVVSAVAGEGMAALLDLIVVRAGRLLPRVGDVAVNRRQRDALQQCSSAVCDALRQSDLLLMAEHLREARQALDAVVGRSGVEEMLDALFGRFCIGK</sequence>
<keyword evidence="10" id="KW-1185">Reference proteome</keyword>
<feature type="binding site" evidence="7">
    <location>
        <position position="246"/>
    </location>
    <ligand>
        <name>K(+)</name>
        <dbReference type="ChEBI" id="CHEBI:29103"/>
    </ligand>
</feature>
<dbReference type="CDD" id="cd14858">
    <property type="entry name" value="TrmE_N"/>
    <property type="match status" value="1"/>
</dbReference>
<dbReference type="NCBIfam" id="NF003661">
    <property type="entry name" value="PRK05291.1-3"/>
    <property type="match status" value="1"/>
</dbReference>
<feature type="binding site" evidence="7">
    <location>
        <begin position="266"/>
        <end position="269"/>
    </location>
    <ligand>
        <name>GTP</name>
        <dbReference type="ChEBI" id="CHEBI:37565"/>
    </ligand>
</feature>
<keyword evidence="6 7" id="KW-0342">GTP-binding</keyword>